<reference evidence="1" key="1">
    <citation type="submission" date="2019-04" db="EMBL/GenBank/DDBJ databases">
        <title>Microbes associate with the intestines of laboratory mice.</title>
        <authorList>
            <person name="Navarre W."/>
            <person name="Wong E."/>
            <person name="Huang K."/>
            <person name="Tropini C."/>
            <person name="Ng K."/>
            <person name="Yu B."/>
        </authorList>
    </citation>
    <scope>NUCLEOTIDE SEQUENCE</scope>
    <source>
        <strain evidence="1">NM73_A23</strain>
    </source>
</reference>
<gene>
    <name evidence="1" type="ORF">E5358_03480</name>
</gene>
<evidence type="ECO:0000313" key="1">
    <source>
        <dbReference type="EMBL" id="TGX83416.1"/>
    </source>
</evidence>
<keyword evidence="2" id="KW-1185">Reference proteome</keyword>
<dbReference type="EMBL" id="SRZC01000004">
    <property type="protein sequence ID" value="TGX83416.1"/>
    <property type="molecule type" value="Genomic_DNA"/>
</dbReference>
<protein>
    <submittedName>
        <fullName evidence="1">Uncharacterized protein</fullName>
    </submittedName>
</protein>
<organism evidence="1 2">
    <name type="scientific">Palleniella muris</name>
    <dbReference type="NCBI Taxonomy" id="3038145"/>
    <lineage>
        <taxon>Bacteria</taxon>
        <taxon>Pseudomonadati</taxon>
        <taxon>Bacteroidota</taxon>
        <taxon>Bacteroidia</taxon>
        <taxon>Bacteroidales</taxon>
        <taxon>Prevotellaceae</taxon>
        <taxon>Palleniella</taxon>
    </lineage>
</organism>
<name>A0AC61QSR6_9BACT</name>
<dbReference type="Proteomes" id="UP000308886">
    <property type="component" value="Unassembled WGS sequence"/>
</dbReference>
<accession>A0AC61QSR6</accession>
<comment type="caution">
    <text evidence="1">The sequence shown here is derived from an EMBL/GenBank/DDBJ whole genome shotgun (WGS) entry which is preliminary data.</text>
</comment>
<sequence>MNRLTNQLTNQFQNNYYVQIEFLQRKTWLVVCIFSGVICLSLCACADCYESPSGFDVGVSNAQLENPNADSISFIVDASVTSATIKWPLVNGAVGYVVTGEGPALCHRVRQ</sequence>
<evidence type="ECO:0000313" key="2">
    <source>
        <dbReference type="Proteomes" id="UP000308886"/>
    </source>
</evidence>
<proteinExistence type="predicted"/>